<organism evidence="2 3">
    <name type="scientific">Leptospira alstonii serovar Sichuan str. 79601</name>
    <dbReference type="NCBI Taxonomy" id="1218565"/>
    <lineage>
        <taxon>Bacteria</taxon>
        <taxon>Pseudomonadati</taxon>
        <taxon>Spirochaetota</taxon>
        <taxon>Spirochaetia</taxon>
        <taxon>Leptospirales</taxon>
        <taxon>Leptospiraceae</taxon>
        <taxon>Leptospira</taxon>
    </lineage>
</organism>
<comment type="caution">
    <text evidence="2">The sequence shown here is derived from an EMBL/GenBank/DDBJ whole genome shotgun (WGS) entry which is preliminary data.</text>
</comment>
<dbReference type="PANTHER" id="PTHR13696:SF52">
    <property type="entry name" value="PARA FAMILY PROTEIN CT_582"/>
    <property type="match status" value="1"/>
</dbReference>
<dbReference type="CDD" id="cd02042">
    <property type="entry name" value="ParAB_family"/>
    <property type="match status" value="1"/>
</dbReference>
<dbReference type="Gene3D" id="3.40.50.300">
    <property type="entry name" value="P-loop containing nucleotide triphosphate hydrolases"/>
    <property type="match status" value="1"/>
</dbReference>
<dbReference type="SUPFAM" id="SSF52540">
    <property type="entry name" value="P-loop containing nucleoside triphosphate hydrolases"/>
    <property type="match status" value="1"/>
</dbReference>
<dbReference type="EMBL" id="ANIK01000121">
    <property type="protein sequence ID" value="EMJ90703.1"/>
    <property type="molecule type" value="Genomic_DNA"/>
</dbReference>
<proteinExistence type="predicted"/>
<feature type="domain" description="AAA" evidence="1">
    <location>
        <begin position="69"/>
        <end position="240"/>
    </location>
</feature>
<dbReference type="InterPro" id="IPR025669">
    <property type="entry name" value="AAA_dom"/>
</dbReference>
<dbReference type="InterPro" id="IPR027417">
    <property type="entry name" value="P-loop_NTPase"/>
</dbReference>
<gene>
    <name evidence="2" type="ORF">LEP1GSC194_0971</name>
</gene>
<protein>
    <submittedName>
        <fullName evidence="2">YhjQ protein</fullName>
    </submittedName>
</protein>
<dbReference type="Proteomes" id="UP000011988">
    <property type="component" value="Unassembled WGS sequence"/>
</dbReference>
<evidence type="ECO:0000313" key="3">
    <source>
        <dbReference type="Proteomes" id="UP000011988"/>
    </source>
</evidence>
<accession>M6CPC7</accession>
<dbReference type="PANTHER" id="PTHR13696">
    <property type="entry name" value="P-LOOP CONTAINING NUCLEOSIDE TRIPHOSPHATE HYDROLASE"/>
    <property type="match status" value="1"/>
</dbReference>
<dbReference type="Pfam" id="PF13614">
    <property type="entry name" value="AAA_31"/>
    <property type="match status" value="1"/>
</dbReference>
<reference evidence="2 3" key="1">
    <citation type="submission" date="2013-01" db="EMBL/GenBank/DDBJ databases">
        <authorList>
            <person name="Harkins D.M."/>
            <person name="Durkin A.S."/>
            <person name="Brinkac L.M."/>
            <person name="Haft D.H."/>
            <person name="Selengut J.D."/>
            <person name="Sanka R."/>
            <person name="DePew J."/>
            <person name="Purushe J."/>
            <person name="Galloway R.L."/>
            <person name="Vinetz J.M."/>
            <person name="Sutton G.G."/>
            <person name="Nierman W.C."/>
            <person name="Fouts D.E."/>
        </authorList>
    </citation>
    <scope>NUCLEOTIDE SEQUENCE [LARGE SCALE GENOMIC DNA]</scope>
    <source>
        <strain evidence="2 3">79601</strain>
    </source>
</reference>
<evidence type="ECO:0000313" key="2">
    <source>
        <dbReference type="EMBL" id="EMJ90703.1"/>
    </source>
</evidence>
<name>M6CPC7_9LEPT</name>
<dbReference type="AlphaFoldDB" id="M6CPC7"/>
<dbReference type="PATRIC" id="fig|1218565.3.peg.4462"/>
<evidence type="ECO:0000259" key="1">
    <source>
        <dbReference type="Pfam" id="PF13614"/>
    </source>
</evidence>
<sequence length="314" mass="35327">MFGRSWFREMSSKNLTIRQILDEFDISSEEEFLSKVKEWKIPTSGKGKFEREVIEKYFQQTNERVYDSAIIAVSNQKGGEGKTTVSVCLAEALSKSAPVLLVDWDAQANITQLFFGSVEKSVFHSLGYRGEDPIPVKDLLVRLAPDLDVLPSSIHLANFTTPYERDDFELLKDALKPIRSGYKYIIIDCPPSLGLILENALIAADHVLVPIQTRAFSVQGLKDLHSTILKIKKKANPSLNLLGAVLNQYEDTRALAGLADAIRKYFEVFDTVVYRRESIPQAQAKKKLLGDYDSKVMQMFSSLADELKERISNG</sequence>
<dbReference type="InterPro" id="IPR050678">
    <property type="entry name" value="DNA_Partitioning_ATPase"/>
</dbReference>